<dbReference type="EMBL" id="KZ293656">
    <property type="protein sequence ID" value="PBK93516.1"/>
    <property type="molecule type" value="Genomic_DNA"/>
</dbReference>
<evidence type="ECO:0000313" key="2">
    <source>
        <dbReference type="Proteomes" id="UP000217790"/>
    </source>
</evidence>
<name>A0A2H3E1C9_ARMGA</name>
<sequence>MLSGSLNLCLCSRIRGWRRGWVKFNFQAIFRHRTKTFSWTSPAPLQSRLRKRFSRGSRAGRLILLWITQTCAGISCMSKPRQACPVSVDIIQKAFKIYLSLAFTETSCGDHSWDTRMRVHAVRPSSLGRYLRRVRKTCNLASGYIISHWSQLIFRMHLLIVSLHYSGQGILQRMRTFPYTLWNTNCDISGLLTGS</sequence>
<organism evidence="1 2">
    <name type="scientific">Armillaria gallica</name>
    <name type="common">Bulbous honey fungus</name>
    <name type="synonym">Armillaria bulbosa</name>
    <dbReference type="NCBI Taxonomy" id="47427"/>
    <lineage>
        <taxon>Eukaryota</taxon>
        <taxon>Fungi</taxon>
        <taxon>Dikarya</taxon>
        <taxon>Basidiomycota</taxon>
        <taxon>Agaricomycotina</taxon>
        <taxon>Agaricomycetes</taxon>
        <taxon>Agaricomycetidae</taxon>
        <taxon>Agaricales</taxon>
        <taxon>Marasmiineae</taxon>
        <taxon>Physalacriaceae</taxon>
        <taxon>Armillaria</taxon>
    </lineage>
</organism>
<reference evidence="2" key="1">
    <citation type="journal article" date="2017" name="Nat. Ecol. Evol.">
        <title>Genome expansion and lineage-specific genetic innovations in the forest pathogenic fungi Armillaria.</title>
        <authorList>
            <person name="Sipos G."/>
            <person name="Prasanna A.N."/>
            <person name="Walter M.C."/>
            <person name="O'Connor E."/>
            <person name="Balint B."/>
            <person name="Krizsan K."/>
            <person name="Kiss B."/>
            <person name="Hess J."/>
            <person name="Varga T."/>
            <person name="Slot J."/>
            <person name="Riley R."/>
            <person name="Boka B."/>
            <person name="Rigling D."/>
            <person name="Barry K."/>
            <person name="Lee J."/>
            <person name="Mihaltcheva S."/>
            <person name="LaButti K."/>
            <person name="Lipzen A."/>
            <person name="Waldron R."/>
            <person name="Moloney N.M."/>
            <person name="Sperisen C."/>
            <person name="Kredics L."/>
            <person name="Vagvoelgyi C."/>
            <person name="Patrignani A."/>
            <person name="Fitzpatrick D."/>
            <person name="Nagy I."/>
            <person name="Doyle S."/>
            <person name="Anderson J.B."/>
            <person name="Grigoriev I.V."/>
            <person name="Gueldener U."/>
            <person name="Muensterkoetter M."/>
            <person name="Nagy L.G."/>
        </authorList>
    </citation>
    <scope>NUCLEOTIDE SEQUENCE [LARGE SCALE GENOMIC DNA]</scope>
    <source>
        <strain evidence="2">Ar21-2</strain>
    </source>
</reference>
<evidence type="ECO:0000313" key="1">
    <source>
        <dbReference type="EMBL" id="PBK93516.1"/>
    </source>
</evidence>
<accession>A0A2H3E1C9</accession>
<dbReference type="InParanoid" id="A0A2H3E1C9"/>
<proteinExistence type="predicted"/>
<dbReference type="Proteomes" id="UP000217790">
    <property type="component" value="Unassembled WGS sequence"/>
</dbReference>
<gene>
    <name evidence="1" type="ORF">ARMGADRAFT_126807</name>
</gene>
<keyword evidence="2" id="KW-1185">Reference proteome</keyword>
<dbReference type="AlphaFoldDB" id="A0A2H3E1C9"/>
<protein>
    <submittedName>
        <fullName evidence="1">Uncharacterized protein</fullName>
    </submittedName>
</protein>